<name>A0A832GYW5_9CYAN</name>
<gene>
    <name evidence="1" type="ORF">ENR47_02210</name>
</gene>
<dbReference type="AlphaFoldDB" id="A0A832GYW5"/>
<dbReference type="EMBL" id="DSRD01000148">
    <property type="protein sequence ID" value="HGW93090.1"/>
    <property type="molecule type" value="Genomic_DNA"/>
</dbReference>
<evidence type="ECO:0000313" key="1">
    <source>
        <dbReference type="EMBL" id="HGW93090.1"/>
    </source>
</evidence>
<proteinExistence type="predicted"/>
<accession>A0A832GYW5</accession>
<sequence>MSLPLEPLFCPCCTPAILYALTQSGYYSLTQPLNLLGTGAFSHVLKLTTSLSNTADFSQEGSGDTPCIDGV</sequence>
<reference evidence="1" key="1">
    <citation type="journal article" date="2020" name="mSystems">
        <title>Genome- and Community-Level Interaction Insights into Carbon Utilization and Element Cycling Functions of Hydrothermarchaeota in Hydrothermal Sediment.</title>
        <authorList>
            <person name="Zhou Z."/>
            <person name="Liu Y."/>
            <person name="Xu W."/>
            <person name="Pan J."/>
            <person name="Luo Z.H."/>
            <person name="Li M."/>
        </authorList>
    </citation>
    <scope>NUCLEOTIDE SEQUENCE [LARGE SCALE GENOMIC DNA]</scope>
    <source>
        <strain evidence="1">SpSt-402</strain>
    </source>
</reference>
<protein>
    <submittedName>
        <fullName evidence="1">Uncharacterized protein</fullName>
    </submittedName>
</protein>
<comment type="caution">
    <text evidence="1">The sequence shown here is derived from an EMBL/GenBank/DDBJ whole genome shotgun (WGS) entry which is preliminary data.</text>
</comment>
<organism evidence="1">
    <name type="scientific">Oscillatoriales cyanobacterium SpSt-402</name>
    <dbReference type="NCBI Taxonomy" id="2282168"/>
    <lineage>
        <taxon>Bacteria</taxon>
        <taxon>Bacillati</taxon>
        <taxon>Cyanobacteriota</taxon>
        <taxon>Cyanophyceae</taxon>
        <taxon>Oscillatoriophycideae</taxon>
        <taxon>Oscillatoriales</taxon>
    </lineage>
</organism>